<protein>
    <submittedName>
        <fullName evidence="1">Uncharacterized protein</fullName>
    </submittedName>
</protein>
<evidence type="ECO:0000313" key="2">
    <source>
        <dbReference type="Proteomes" id="UP000305067"/>
    </source>
</evidence>
<gene>
    <name evidence="1" type="ORF">BDV98DRAFT_594027</name>
</gene>
<dbReference type="Proteomes" id="UP000305067">
    <property type="component" value="Unassembled WGS sequence"/>
</dbReference>
<organism evidence="1 2">
    <name type="scientific">Pterulicium gracile</name>
    <dbReference type="NCBI Taxonomy" id="1884261"/>
    <lineage>
        <taxon>Eukaryota</taxon>
        <taxon>Fungi</taxon>
        <taxon>Dikarya</taxon>
        <taxon>Basidiomycota</taxon>
        <taxon>Agaricomycotina</taxon>
        <taxon>Agaricomycetes</taxon>
        <taxon>Agaricomycetidae</taxon>
        <taxon>Agaricales</taxon>
        <taxon>Pleurotineae</taxon>
        <taxon>Pterulaceae</taxon>
        <taxon>Pterulicium</taxon>
    </lineage>
</organism>
<dbReference type="EMBL" id="ML178829">
    <property type="protein sequence ID" value="TFL00220.1"/>
    <property type="molecule type" value="Genomic_DNA"/>
</dbReference>
<evidence type="ECO:0000313" key="1">
    <source>
        <dbReference type="EMBL" id="TFL00220.1"/>
    </source>
</evidence>
<dbReference type="AlphaFoldDB" id="A0A5C3QGF4"/>
<reference evidence="1 2" key="1">
    <citation type="journal article" date="2019" name="Nat. Ecol. Evol.">
        <title>Megaphylogeny resolves global patterns of mushroom evolution.</title>
        <authorList>
            <person name="Varga T."/>
            <person name="Krizsan K."/>
            <person name="Foldi C."/>
            <person name="Dima B."/>
            <person name="Sanchez-Garcia M."/>
            <person name="Sanchez-Ramirez S."/>
            <person name="Szollosi G.J."/>
            <person name="Szarkandi J.G."/>
            <person name="Papp V."/>
            <person name="Albert L."/>
            <person name="Andreopoulos W."/>
            <person name="Angelini C."/>
            <person name="Antonin V."/>
            <person name="Barry K.W."/>
            <person name="Bougher N.L."/>
            <person name="Buchanan P."/>
            <person name="Buyck B."/>
            <person name="Bense V."/>
            <person name="Catcheside P."/>
            <person name="Chovatia M."/>
            <person name="Cooper J."/>
            <person name="Damon W."/>
            <person name="Desjardin D."/>
            <person name="Finy P."/>
            <person name="Geml J."/>
            <person name="Haridas S."/>
            <person name="Hughes K."/>
            <person name="Justo A."/>
            <person name="Karasinski D."/>
            <person name="Kautmanova I."/>
            <person name="Kiss B."/>
            <person name="Kocsube S."/>
            <person name="Kotiranta H."/>
            <person name="LaButti K.M."/>
            <person name="Lechner B.E."/>
            <person name="Liimatainen K."/>
            <person name="Lipzen A."/>
            <person name="Lukacs Z."/>
            <person name="Mihaltcheva S."/>
            <person name="Morgado L.N."/>
            <person name="Niskanen T."/>
            <person name="Noordeloos M.E."/>
            <person name="Ohm R.A."/>
            <person name="Ortiz-Santana B."/>
            <person name="Ovrebo C."/>
            <person name="Racz N."/>
            <person name="Riley R."/>
            <person name="Savchenko A."/>
            <person name="Shiryaev A."/>
            <person name="Soop K."/>
            <person name="Spirin V."/>
            <person name="Szebenyi C."/>
            <person name="Tomsovsky M."/>
            <person name="Tulloss R.E."/>
            <person name="Uehling J."/>
            <person name="Grigoriev I.V."/>
            <person name="Vagvolgyi C."/>
            <person name="Papp T."/>
            <person name="Martin F.M."/>
            <person name="Miettinen O."/>
            <person name="Hibbett D.S."/>
            <person name="Nagy L.G."/>
        </authorList>
    </citation>
    <scope>NUCLEOTIDE SEQUENCE [LARGE SCALE GENOMIC DNA]</scope>
    <source>
        <strain evidence="1 2">CBS 309.79</strain>
    </source>
</reference>
<proteinExistence type="predicted"/>
<accession>A0A5C3QGF4</accession>
<sequence>MPTSHSMPPSPVSSSKMHTKVLHRSFFDSFPLSNLNSTHLGEAIHALTLITPSSTPFTSPFSHMPTEVIRDILLLCHHAIYVENLCRQTGDVHSMDFQRLAIVLSAVSRRWRSIALGIPELWLHTYIDFCRSDASHSRPTAFHPPVCPFYSAPGVTGHRQHPHQLFLPSPEFPFLPDLQLLFLVDKPMLPSGRFPLIYDTLLRGVSNYLHTLRLRDCWFQPNRIPNFPALKVFAVVAHSHFLLDNPQPIEVLACMSRLEYLSLDLGGYDVTAEQSSWDRHAHAESLLPEVELESLEHLELLSLNI</sequence>
<name>A0A5C3QGF4_9AGAR</name>
<keyword evidence="2" id="KW-1185">Reference proteome</keyword>